<organism evidence="3 4">
    <name type="scientific">Planotetraspora thailandica</name>
    <dbReference type="NCBI Taxonomy" id="487172"/>
    <lineage>
        <taxon>Bacteria</taxon>
        <taxon>Bacillati</taxon>
        <taxon>Actinomycetota</taxon>
        <taxon>Actinomycetes</taxon>
        <taxon>Streptosporangiales</taxon>
        <taxon>Streptosporangiaceae</taxon>
        <taxon>Planotetraspora</taxon>
    </lineage>
</organism>
<keyword evidence="1" id="KW-0472">Membrane</keyword>
<protein>
    <recommendedName>
        <fullName evidence="2">TadE-like domain-containing protein</fullName>
    </recommendedName>
</protein>
<keyword evidence="1" id="KW-1133">Transmembrane helix</keyword>
<evidence type="ECO:0000313" key="4">
    <source>
        <dbReference type="Proteomes" id="UP000605992"/>
    </source>
</evidence>
<gene>
    <name evidence="3" type="ORF">Pth03_16000</name>
</gene>
<accession>A0A8J3XV12</accession>
<dbReference type="EMBL" id="BOOR01000008">
    <property type="protein sequence ID" value="GII53211.1"/>
    <property type="molecule type" value="Genomic_DNA"/>
</dbReference>
<dbReference type="InterPro" id="IPR012495">
    <property type="entry name" value="TadE-like_dom"/>
</dbReference>
<keyword evidence="4" id="KW-1185">Reference proteome</keyword>
<feature type="domain" description="TadE-like" evidence="2">
    <location>
        <begin position="1"/>
        <end position="40"/>
    </location>
</feature>
<feature type="transmembrane region" description="Helical" evidence="1">
    <location>
        <begin position="6"/>
        <end position="26"/>
    </location>
</feature>
<dbReference type="AlphaFoldDB" id="A0A8J3XV12"/>
<keyword evidence="1" id="KW-0812">Transmembrane</keyword>
<comment type="caution">
    <text evidence="3">The sequence shown here is derived from an EMBL/GenBank/DDBJ whole genome shotgun (WGS) entry which is preliminary data.</text>
</comment>
<evidence type="ECO:0000259" key="2">
    <source>
        <dbReference type="Pfam" id="PF07811"/>
    </source>
</evidence>
<evidence type="ECO:0000313" key="3">
    <source>
        <dbReference type="EMBL" id="GII53211.1"/>
    </source>
</evidence>
<reference evidence="3" key="1">
    <citation type="submission" date="2021-01" db="EMBL/GenBank/DDBJ databases">
        <title>Whole genome shotgun sequence of Planotetraspora thailandica NBRC 104271.</title>
        <authorList>
            <person name="Komaki H."/>
            <person name="Tamura T."/>
        </authorList>
    </citation>
    <scope>NUCLEOTIDE SEQUENCE</scope>
    <source>
        <strain evidence="3">NBRC 104271</strain>
    </source>
</reference>
<sequence length="128" mass="13858">MVEFAFLMPIVLVAVLVIVQMTLWFHGRQVADAAAREGARIARAGGMSSGWRGDAEERAKKIVNDVGPELLKGVTVTAWEKNDQRGVDVRGTVVQVIPLLPKLTLTITSHFGGPTECFRPDDGRGGCE</sequence>
<dbReference type="Pfam" id="PF07811">
    <property type="entry name" value="TadE"/>
    <property type="match status" value="1"/>
</dbReference>
<evidence type="ECO:0000256" key="1">
    <source>
        <dbReference type="SAM" id="Phobius"/>
    </source>
</evidence>
<dbReference type="Proteomes" id="UP000605992">
    <property type="component" value="Unassembled WGS sequence"/>
</dbReference>
<dbReference type="RefSeq" id="WP_239118841.1">
    <property type="nucleotide sequence ID" value="NZ_BOOR01000008.1"/>
</dbReference>
<name>A0A8J3XV12_9ACTN</name>
<proteinExistence type="predicted"/>